<organism evidence="1 2">
    <name type="scientific">Phascolomyces articulosus</name>
    <dbReference type="NCBI Taxonomy" id="60185"/>
    <lineage>
        <taxon>Eukaryota</taxon>
        <taxon>Fungi</taxon>
        <taxon>Fungi incertae sedis</taxon>
        <taxon>Mucoromycota</taxon>
        <taxon>Mucoromycotina</taxon>
        <taxon>Mucoromycetes</taxon>
        <taxon>Mucorales</taxon>
        <taxon>Lichtheimiaceae</taxon>
        <taxon>Phascolomyces</taxon>
    </lineage>
</organism>
<dbReference type="EMBL" id="JAIXMP010000004">
    <property type="protein sequence ID" value="KAI9274817.1"/>
    <property type="molecule type" value="Genomic_DNA"/>
</dbReference>
<dbReference type="AlphaFoldDB" id="A0AAD5K8Z9"/>
<gene>
    <name evidence="1" type="ORF">BDA99DRAFT_249500</name>
</gene>
<protein>
    <submittedName>
        <fullName evidence="1">Uncharacterized protein</fullName>
    </submittedName>
</protein>
<reference evidence="1" key="2">
    <citation type="submission" date="2023-02" db="EMBL/GenBank/DDBJ databases">
        <authorList>
            <consortium name="DOE Joint Genome Institute"/>
            <person name="Mondo S.J."/>
            <person name="Chang Y."/>
            <person name="Wang Y."/>
            <person name="Ahrendt S."/>
            <person name="Andreopoulos W."/>
            <person name="Barry K."/>
            <person name="Beard J."/>
            <person name="Benny G.L."/>
            <person name="Blankenship S."/>
            <person name="Bonito G."/>
            <person name="Cuomo C."/>
            <person name="Desiro A."/>
            <person name="Gervers K.A."/>
            <person name="Hundley H."/>
            <person name="Kuo A."/>
            <person name="LaButti K."/>
            <person name="Lang B.F."/>
            <person name="Lipzen A."/>
            <person name="O'Donnell K."/>
            <person name="Pangilinan J."/>
            <person name="Reynolds N."/>
            <person name="Sandor L."/>
            <person name="Smith M.W."/>
            <person name="Tsang A."/>
            <person name="Grigoriev I.V."/>
            <person name="Stajich J.E."/>
            <person name="Spatafora J.W."/>
        </authorList>
    </citation>
    <scope>NUCLEOTIDE SEQUENCE</scope>
    <source>
        <strain evidence="1">RSA 2281</strain>
    </source>
</reference>
<keyword evidence="2" id="KW-1185">Reference proteome</keyword>
<evidence type="ECO:0000313" key="1">
    <source>
        <dbReference type="EMBL" id="KAI9274817.1"/>
    </source>
</evidence>
<name>A0AAD5K8Z9_9FUNG</name>
<sequence length="143" mass="17121">MYTANAKRTYYQPLEWKKLKNIQETKPRLDSVVNVENCYYYMSLLEEFYNVEQSMSDELFKLYIIAAERRYLEFIRYCGTGNYLQHWSGGRPVPIDIAYAWHAHLLAPYHYKEDILCDSANVELPWKSNFPLEAMVKKYHSLE</sequence>
<proteinExistence type="predicted"/>
<dbReference type="Proteomes" id="UP001209540">
    <property type="component" value="Unassembled WGS sequence"/>
</dbReference>
<comment type="caution">
    <text evidence="1">The sequence shown here is derived from an EMBL/GenBank/DDBJ whole genome shotgun (WGS) entry which is preliminary data.</text>
</comment>
<accession>A0AAD5K8Z9</accession>
<reference evidence="1" key="1">
    <citation type="journal article" date="2022" name="IScience">
        <title>Evolution of zygomycete secretomes and the origins of terrestrial fungal ecologies.</title>
        <authorList>
            <person name="Chang Y."/>
            <person name="Wang Y."/>
            <person name="Mondo S."/>
            <person name="Ahrendt S."/>
            <person name="Andreopoulos W."/>
            <person name="Barry K."/>
            <person name="Beard J."/>
            <person name="Benny G.L."/>
            <person name="Blankenship S."/>
            <person name="Bonito G."/>
            <person name="Cuomo C."/>
            <person name="Desiro A."/>
            <person name="Gervers K.A."/>
            <person name="Hundley H."/>
            <person name="Kuo A."/>
            <person name="LaButti K."/>
            <person name="Lang B.F."/>
            <person name="Lipzen A."/>
            <person name="O'Donnell K."/>
            <person name="Pangilinan J."/>
            <person name="Reynolds N."/>
            <person name="Sandor L."/>
            <person name="Smith M.E."/>
            <person name="Tsang A."/>
            <person name="Grigoriev I.V."/>
            <person name="Stajich J.E."/>
            <person name="Spatafora J.W."/>
        </authorList>
    </citation>
    <scope>NUCLEOTIDE SEQUENCE</scope>
    <source>
        <strain evidence="1">RSA 2281</strain>
    </source>
</reference>
<evidence type="ECO:0000313" key="2">
    <source>
        <dbReference type="Proteomes" id="UP001209540"/>
    </source>
</evidence>